<dbReference type="KEGG" id="beq:BEWA_033600"/>
<evidence type="ECO:0000256" key="10">
    <source>
        <dbReference type="ARBA" id="ARBA00023200"/>
    </source>
</evidence>
<dbReference type="FunFam" id="3.10.50.40:FF:000010">
    <property type="entry name" value="Peptidyl-prolyl cis-trans isomerase Pin1"/>
    <property type="match status" value="1"/>
</dbReference>
<dbReference type="InterPro" id="IPR046357">
    <property type="entry name" value="PPIase_dom_sf"/>
</dbReference>
<dbReference type="PANTHER" id="PTHR10657:SF4">
    <property type="entry name" value="PEPTIDYL-PROLYL CIS-TRANS ISOMERASE-RELATED"/>
    <property type="match status" value="1"/>
</dbReference>
<dbReference type="RefSeq" id="XP_004830171.1">
    <property type="nucleotide sequence ID" value="XM_004830114.1"/>
</dbReference>
<keyword evidence="8" id="KW-0843">Virulence</keyword>
<feature type="domain" description="PpiC" evidence="16">
    <location>
        <begin position="4"/>
        <end position="119"/>
    </location>
</feature>
<evidence type="ECO:0000256" key="3">
    <source>
        <dbReference type="ARBA" id="ARBA00004192"/>
    </source>
</evidence>
<evidence type="ECO:0000256" key="13">
    <source>
        <dbReference type="ARBA" id="ARBA00066165"/>
    </source>
</evidence>
<dbReference type="VEuPathDB" id="PiroplasmaDB:BEWA_033600"/>
<dbReference type="GO" id="GO:0005576">
    <property type="term" value="C:extracellular region"/>
    <property type="evidence" value="ECO:0007669"/>
    <property type="project" value="UniProtKB-SubCell"/>
</dbReference>
<accession>L0AY67</accession>
<dbReference type="Gene3D" id="3.10.50.40">
    <property type="match status" value="1"/>
</dbReference>
<keyword evidence="10" id="KW-1035">Host cytoplasm</keyword>
<dbReference type="PANTHER" id="PTHR10657">
    <property type="entry name" value="PEPTIDYL-PROLYL CIS-TRANS ISOMERASE"/>
    <property type="match status" value="1"/>
</dbReference>
<dbReference type="GO" id="GO:0030430">
    <property type="term" value="C:host cell cytoplasm"/>
    <property type="evidence" value="ECO:0007669"/>
    <property type="project" value="UniProtKB-SubCell"/>
</dbReference>
<comment type="subunit">
    <text evidence="13">Interacts with host FBXW7; leading to FBXW7 autoubiquitination and subsequent degradation.</text>
</comment>
<sequence>MSSSEKIRCAHILLKHTESRNPVNRRTNQKVFRTKDEANREIADILVRLKEAVNLGHEFKRIATDISECSSAKNGGDLGYFDRFTMQKPFTEAAFRLKVDEISDIVDTDSGIHIIYRIA</sequence>
<dbReference type="Proteomes" id="UP000031512">
    <property type="component" value="Chromosome 1"/>
</dbReference>
<keyword evidence="11 14" id="KW-0413">Isomerase</keyword>
<evidence type="ECO:0000256" key="15">
    <source>
        <dbReference type="RuleBase" id="RU363014"/>
    </source>
</evidence>
<keyword evidence="9 14" id="KW-0697">Rotamase</keyword>
<evidence type="ECO:0000256" key="2">
    <source>
        <dbReference type="ARBA" id="ARBA00004147"/>
    </source>
</evidence>
<keyword evidence="7" id="KW-0732">Signal</keyword>
<dbReference type="GO" id="GO:0042025">
    <property type="term" value="C:host cell nucleus"/>
    <property type="evidence" value="ECO:0007669"/>
    <property type="project" value="UniProtKB-SubCell"/>
</dbReference>
<evidence type="ECO:0000256" key="7">
    <source>
        <dbReference type="ARBA" id="ARBA00022729"/>
    </source>
</evidence>
<comment type="function">
    <text evidence="12">Peptidyl-prolyl cis/trans isomerase (PPIase) that acts as a key virulence factor by promoting host leukocyte transformation. Binds to and isomerizes specific phosphorylated Ser/Thr-Pro (pSer/Thr-Pro) motifs in a subset of proteins, resulting in conformational changes in the proteins. Promotes host leukocyte transformation by binding to phosphorylated host FBXW7, disrupting dimerization and promoting FBXW7 autoubiquitination and subsequent degradation. Degradation of host FBXW7, leads to stabilization of JUN, which promotes cell transformation.</text>
</comment>
<dbReference type="STRING" id="1537102.L0AY67"/>
<evidence type="ECO:0000256" key="11">
    <source>
        <dbReference type="ARBA" id="ARBA00023235"/>
    </source>
</evidence>
<keyword evidence="18" id="KW-1185">Reference proteome</keyword>
<dbReference type="EC" id="5.2.1.8" evidence="15"/>
<dbReference type="InterPro" id="IPR051370">
    <property type="entry name" value="PPIase_Pin1"/>
</dbReference>
<dbReference type="GO" id="GO:0005634">
    <property type="term" value="C:nucleus"/>
    <property type="evidence" value="ECO:0007669"/>
    <property type="project" value="TreeGrafter"/>
</dbReference>
<dbReference type="GeneID" id="15803700"/>
<dbReference type="PROSITE" id="PS50198">
    <property type="entry name" value="PPIC_PPIASE_2"/>
    <property type="match status" value="1"/>
</dbReference>
<keyword evidence="6" id="KW-1048">Host nucleus</keyword>
<dbReference type="OrthoDB" id="2530521at2759"/>
<evidence type="ECO:0000256" key="4">
    <source>
        <dbReference type="ARBA" id="ARBA00004613"/>
    </source>
</evidence>
<keyword evidence="5" id="KW-0964">Secreted</keyword>
<dbReference type="EMBL" id="CP001669">
    <property type="protein sequence ID" value="AFZ80505.1"/>
    <property type="molecule type" value="Genomic_DNA"/>
</dbReference>
<dbReference type="eggNOG" id="KOG3259">
    <property type="taxonomic scope" value="Eukaryota"/>
</dbReference>
<evidence type="ECO:0000256" key="9">
    <source>
        <dbReference type="ARBA" id="ARBA00023110"/>
    </source>
</evidence>
<dbReference type="GO" id="GO:0005829">
    <property type="term" value="C:cytosol"/>
    <property type="evidence" value="ECO:0007669"/>
    <property type="project" value="TreeGrafter"/>
</dbReference>
<evidence type="ECO:0000313" key="17">
    <source>
        <dbReference type="EMBL" id="AFZ80505.1"/>
    </source>
</evidence>
<evidence type="ECO:0000256" key="14">
    <source>
        <dbReference type="PROSITE-ProRule" id="PRU00278"/>
    </source>
</evidence>
<comment type="catalytic activity">
    <reaction evidence="1 15">
        <text>[protein]-peptidylproline (omega=180) = [protein]-peptidylproline (omega=0)</text>
        <dbReference type="Rhea" id="RHEA:16237"/>
        <dbReference type="Rhea" id="RHEA-COMP:10747"/>
        <dbReference type="Rhea" id="RHEA-COMP:10748"/>
        <dbReference type="ChEBI" id="CHEBI:83833"/>
        <dbReference type="ChEBI" id="CHEBI:83834"/>
        <dbReference type="EC" id="5.2.1.8"/>
    </reaction>
</comment>
<evidence type="ECO:0000256" key="12">
    <source>
        <dbReference type="ARBA" id="ARBA00054022"/>
    </source>
</evidence>
<evidence type="ECO:0000256" key="6">
    <source>
        <dbReference type="ARBA" id="ARBA00022562"/>
    </source>
</evidence>
<evidence type="ECO:0000256" key="1">
    <source>
        <dbReference type="ARBA" id="ARBA00000971"/>
    </source>
</evidence>
<dbReference type="InterPro" id="IPR000297">
    <property type="entry name" value="PPIase_PpiC"/>
</dbReference>
<protein>
    <recommendedName>
        <fullName evidence="15">Peptidyl-prolyl cis-trans isomerase</fullName>
        <ecNumber evidence="15">5.2.1.8</ecNumber>
    </recommendedName>
</protein>
<dbReference type="SUPFAM" id="SSF54534">
    <property type="entry name" value="FKBP-like"/>
    <property type="match status" value="1"/>
</dbReference>
<dbReference type="AlphaFoldDB" id="L0AY67"/>
<evidence type="ECO:0000256" key="8">
    <source>
        <dbReference type="ARBA" id="ARBA00023026"/>
    </source>
</evidence>
<gene>
    <name evidence="17" type="ORF">BEWA_033600</name>
</gene>
<proteinExistence type="predicted"/>
<evidence type="ECO:0000259" key="16">
    <source>
        <dbReference type="PROSITE" id="PS50198"/>
    </source>
</evidence>
<evidence type="ECO:0000313" key="18">
    <source>
        <dbReference type="Proteomes" id="UP000031512"/>
    </source>
</evidence>
<dbReference type="Pfam" id="PF00639">
    <property type="entry name" value="Rotamase"/>
    <property type="match status" value="1"/>
</dbReference>
<name>L0AY67_THEEQ</name>
<reference evidence="17 18" key="1">
    <citation type="journal article" date="2012" name="BMC Genomics">
        <title>Comparative genomic analysis and phylogenetic position of Theileria equi.</title>
        <authorList>
            <person name="Kappmeyer L.S."/>
            <person name="Thiagarajan M."/>
            <person name="Herndon D.R."/>
            <person name="Ramsay J.D."/>
            <person name="Caler E."/>
            <person name="Djikeng A."/>
            <person name="Gillespie J.J."/>
            <person name="Lau A.O."/>
            <person name="Roalson E.H."/>
            <person name="Silva J.C."/>
            <person name="Silva M.G."/>
            <person name="Suarez C.E."/>
            <person name="Ueti M.W."/>
            <person name="Nene V.M."/>
            <person name="Mealey R.H."/>
            <person name="Knowles D.P."/>
            <person name="Brayton K.A."/>
        </authorList>
    </citation>
    <scope>NUCLEOTIDE SEQUENCE [LARGE SCALE GENOMIC DNA]</scope>
    <source>
        <strain evidence="17 18">WA</strain>
    </source>
</reference>
<dbReference type="GO" id="GO:0003755">
    <property type="term" value="F:peptidyl-prolyl cis-trans isomerase activity"/>
    <property type="evidence" value="ECO:0007669"/>
    <property type="project" value="UniProtKB-UniRule"/>
</dbReference>
<evidence type="ECO:0000256" key="5">
    <source>
        <dbReference type="ARBA" id="ARBA00022525"/>
    </source>
</evidence>
<organism evidence="17 18">
    <name type="scientific">Theileria equi strain WA</name>
    <dbReference type="NCBI Taxonomy" id="1537102"/>
    <lineage>
        <taxon>Eukaryota</taxon>
        <taxon>Sar</taxon>
        <taxon>Alveolata</taxon>
        <taxon>Apicomplexa</taxon>
        <taxon>Aconoidasida</taxon>
        <taxon>Piroplasmida</taxon>
        <taxon>Theileriidae</taxon>
        <taxon>Theileria</taxon>
    </lineage>
</organism>
<comment type="subcellular location">
    <subcellularLocation>
        <location evidence="3">Host cytoplasm</location>
    </subcellularLocation>
    <subcellularLocation>
        <location evidence="2">Host nucleus</location>
    </subcellularLocation>
    <subcellularLocation>
        <location evidence="4">Secreted</location>
    </subcellularLocation>
</comment>